<dbReference type="Pfam" id="PF22694">
    <property type="entry name" value="CtpB_N-like"/>
    <property type="match status" value="1"/>
</dbReference>
<dbReference type="GO" id="GO:0008236">
    <property type="term" value="F:serine-type peptidase activity"/>
    <property type="evidence" value="ECO:0007669"/>
    <property type="project" value="UniProtKB-KW"/>
</dbReference>
<dbReference type="Gene3D" id="2.30.42.10">
    <property type="match status" value="1"/>
</dbReference>
<dbReference type="CDD" id="cd06782">
    <property type="entry name" value="cpPDZ_CPP-like"/>
    <property type="match status" value="1"/>
</dbReference>
<dbReference type="NCBIfam" id="TIGR00225">
    <property type="entry name" value="prc"/>
    <property type="match status" value="1"/>
</dbReference>
<feature type="domain" description="PDZ" evidence="6">
    <location>
        <begin position="101"/>
        <end position="183"/>
    </location>
</feature>
<accession>A0A2H0KQZ9</accession>
<comment type="caution">
    <text evidence="7">The sequence shown here is derived from an EMBL/GenBank/DDBJ whole genome shotgun (WGS) entry which is preliminary data.</text>
</comment>
<dbReference type="PANTHER" id="PTHR32060">
    <property type="entry name" value="TAIL-SPECIFIC PROTEASE"/>
    <property type="match status" value="1"/>
</dbReference>
<dbReference type="SUPFAM" id="SSF52096">
    <property type="entry name" value="ClpP/crotonase"/>
    <property type="match status" value="1"/>
</dbReference>
<proteinExistence type="inferred from homology"/>
<protein>
    <submittedName>
        <fullName evidence="7">Peptidase S41</fullName>
    </submittedName>
</protein>
<dbReference type="FunFam" id="2.30.42.10:FF:000063">
    <property type="entry name" value="Peptidase, S41 family"/>
    <property type="match status" value="1"/>
</dbReference>
<dbReference type="Proteomes" id="UP000231550">
    <property type="component" value="Unassembled WGS sequence"/>
</dbReference>
<evidence type="ECO:0000256" key="3">
    <source>
        <dbReference type="ARBA" id="ARBA00022801"/>
    </source>
</evidence>
<evidence type="ECO:0000313" key="8">
    <source>
        <dbReference type="Proteomes" id="UP000231550"/>
    </source>
</evidence>
<dbReference type="SUPFAM" id="SSF50156">
    <property type="entry name" value="PDZ domain-like"/>
    <property type="match status" value="1"/>
</dbReference>
<dbReference type="AlphaFoldDB" id="A0A2H0KQZ9"/>
<keyword evidence="4 5" id="KW-0720">Serine protease</keyword>
<evidence type="ECO:0000256" key="4">
    <source>
        <dbReference type="ARBA" id="ARBA00022825"/>
    </source>
</evidence>
<dbReference type="GO" id="GO:0004175">
    <property type="term" value="F:endopeptidase activity"/>
    <property type="evidence" value="ECO:0007669"/>
    <property type="project" value="TreeGrafter"/>
</dbReference>
<gene>
    <name evidence="7" type="ORF">COV85_01465</name>
</gene>
<dbReference type="Pfam" id="PF03572">
    <property type="entry name" value="Peptidase_S41"/>
    <property type="match status" value="1"/>
</dbReference>
<dbReference type="InterPro" id="IPR001478">
    <property type="entry name" value="PDZ"/>
</dbReference>
<evidence type="ECO:0000256" key="2">
    <source>
        <dbReference type="ARBA" id="ARBA00022670"/>
    </source>
</evidence>
<dbReference type="PANTHER" id="PTHR32060:SF30">
    <property type="entry name" value="CARBOXY-TERMINAL PROCESSING PROTEASE CTPA"/>
    <property type="match status" value="1"/>
</dbReference>
<keyword evidence="2 5" id="KW-0645">Protease</keyword>
<comment type="similarity">
    <text evidence="1 5">Belongs to the peptidase S41A family.</text>
</comment>
<dbReference type="CDD" id="cd07560">
    <property type="entry name" value="Peptidase_S41_CPP"/>
    <property type="match status" value="1"/>
</dbReference>
<evidence type="ECO:0000256" key="1">
    <source>
        <dbReference type="ARBA" id="ARBA00009179"/>
    </source>
</evidence>
<dbReference type="SMART" id="SM00228">
    <property type="entry name" value="PDZ"/>
    <property type="match status" value="1"/>
</dbReference>
<dbReference type="InterPro" id="IPR055210">
    <property type="entry name" value="CtpA/B_N"/>
</dbReference>
<sequence>MNKKYLVPILVVAIMASFAAGLYVGKSGESSAKNINLATNQELGKPQPVDFSLFWDVWNKVENEYVDQSKLDAKKMLYGAISGMLRSINDPYTLFLPPDESKKFQDDMRGDFEGIGAEIGLRKDILTIIAPIEGTPAQKAGLQPQDVVLKINDAATDNLNLDEAVNLIRGPKGTAVRLLVMRDGWNGPKEIEIVRDKIAVPVLKLEFKDSDIAYVRLYQFTENSPDEFNKAVKQVLKSNAKGVILDLRNNPGGYLEAAVNIAGWFLENGNVVAIEDFGNGQRVEYRSRGDGGLGDRPVIILVNQGSASASEILAGALRDDLKSRLVGQKTFGKGSVQQLDNLANSASLKITIAKWLTPSGQSIMNEGLEPDVTVDITEDDITNSRDPQLDKALEMLK</sequence>
<dbReference type="GO" id="GO:0006508">
    <property type="term" value="P:proteolysis"/>
    <property type="evidence" value="ECO:0007669"/>
    <property type="project" value="UniProtKB-KW"/>
</dbReference>
<organism evidence="7 8">
    <name type="scientific">Candidatus Portnoybacteria bacterium CG11_big_fil_rev_8_21_14_0_20_44_10</name>
    <dbReference type="NCBI Taxonomy" id="1974818"/>
    <lineage>
        <taxon>Bacteria</taxon>
        <taxon>Candidatus Portnoyibacteriota</taxon>
    </lineage>
</organism>
<evidence type="ECO:0000256" key="5">
    <source>
        <dbReference type="RuleBase" id="RU004404"/>
    </source>
</evidence>
<dbReference type="SMART" id="SM00245">
    <property type="entry name" value="TSPc"/>
    <property type="match status" value="1"/>
</dbReference>
<dbReference type="GO" id="GO:0007165">
    <property type="term" value="P:signal transduction"/>
    <property type="evidence" value="ECO:0007669"/>
    <property type="project" value="TreeGrafter"/>
</dbReference>
<dbReference type="InterPro" id="IPR005151">
    <property type="entry name" value="Tail-specific_protease"/>
</dbReference>
<evidence type="ECO:0000259" key="6">
    <source>
        <dbReference type="PROSITE" id="PS50106"/>
    </source>
</evidence>
<keyword evidence="3 5" id="KW-0378">Hydrolase</keyword>
<dbReference type="InterPro" id="IPR004447">
    <property type="entry name" value="Peptidase_S41A"/>
</dbReference>
<dbReference type="Gene3D" id="3.30.750.44">
    <property type="match status" value="1"/>
</dbReference>
<evidence type="ECO:0000313" key="7">
    <source>
        <dbReference type="EMBL" id="PIQ74566.1"/>
    </source>
</evidence>
<dbReference type="InterPro" id="IPR041489">
    <property type="entry name" value="PDZ_6"/>
</dbReference>
<dbReference type="InterPro" id="IPR029045">
    <property type="entry name" value="ClpP/crotonase-like_dom_sf"/>
</dbReference>
<reference evidence="7 8" key="1">
    <citation type="submission" date="2017-09" db="EMBL/GenBank/DDBJ databases">
        <title>Depth-based differentiation of microbial function through sediment-hosted aquifers and enrichment of novel symbionts in the deep terrestrial subsurface.</title>
        <authorList>
            <person name="Probst A.J."/>
            <person name="Ladd B."/>
            <person name="Jarett J.K."/>
            <person name="Geller-Mcgrath D.E."/>
            <person name="Sieber C.M."/>
            <person name="Emerson J.B."/>
            <person name="Anantharaman K."/>
            <person name="Thomas B.C."/>
            <person name="Malmstrom R."/>
            <person name="Stieglmeier M."/>
            <person name="Klingl A."/>
            <person name="Woyke T."/>
            <person name="Ryan C.M."/>
            <person name="Banfield J.F."/>
        </authorList>
    </citation>
    <scope>NUCLEOTIDE SEQUENCE [LARGE SCALE GENOMIC DNA]</scope>
    <source>
        <strain evidence="7">CG11_big_fil_rev_8_21_14_0_20_44_10</strain>
    </source>
</reference>
<dbReference type="EMBL" id="PCVN01000037">
    <property type="protein sequence ID" value="PIQ74566.1"/>
    <property type="molecule type" value="Genomic_DNA"/>
</dbReference>
<dbReference type="Gene3D" id="3.90.226.10">
    <property type="entry name" value="2-enoyl-CoA Hydratase, Chain A, domain 1"/>
    <property type="match status" value="1"/>
</dbReference>
<name>A0A2H0KQZ9_9BACT</name>
<dbReference type="InterPro" id="IPR036034">
    <property type="entry name" value="PDZ_sf"/>
</dbReference>
<dbReference type="Pfam" id="PF17820">
    <property type="entry name" value="PDZ_6"/>
    <property type="match status" value="1"/>
</dbReference>
<dbReference type="GO" id="GO:0030288">
    <property type="term" value="C:outer membrane-bounded periplasmic space"/>
    <property type="evidence" value="ECO:0007669"/>
    <property type="project" value="TreeGrafter"/>
</dbReference>
<dbReference type="PROSITE" id="PS50106">
    <property type="entry name" value="PDZ"/>
    <property type="match status" value="1"/>
</dbReference>